<dbReference type="VEuPathDB" id="FungiDB:CPAG_07326"/>
<name>A0A0J6FPW7_COCPO</name>
<accession>A0A0J6FPW7</accession>
<feature type="region of interest" description="Disordered" evidence="1">
    <location>
        <begin position="44"/>
        <end position="88"/>
    </location>
</feature>
<protein>
    <submittedName>
        <fullName evidence="2">Uncharacterized protein</fullName>
    </submittedName>
</protein>
<dbReference type="Proteomes" id="UP000054567">
    <property type="component" value="Unassembled WGS sequence"/>
</dbReference>
<gene>
    <name evidence="2" type="ORF">CPAG_07326</name>
</gene>
<reference evidence="3" key="2">
    <citation type="journal article" date="2009" name="Genome Res.">
        <title>Comparative genomic analyses of the human fungal pathogens Coccidioides and their relatives.</title>
        <authorList>
            <person name="Sharpton T.J."/>
            <person name="Stajich J.E."/>
            <person name="Rounsley S.D."/>
            <person name="Gardner M.J."/>
            <person name="Wortman J.R."/>
            <person name="Jordar V.S."/>
            <person name="Maiti R."/>
            <person name="Kodira C.D."/>
            <person name="Neafsey D.E."/>
            <person name="Zeng Q."/>
            <person name="Hung C.-Y."/>
            <person name="McMahan C."/>
            <person name="Muszewska A."/>
            <person name="Grynberg M."/>
            <person name="Mandel M.A."/>
            <person name="Kellner E.M."/>
            <person name="Barker B.M."/>
            <person name="Galgiani J.N."/>
            <person name="Orbach M.J."/>
            <person name="Kirkland T.N."/>
            <person name="Cole G.T."/>
            <person name="Henn M.R."/>
            <person name="Birren B.W."/>
            <person name="Taylor J.W."/>
        </authorList>
    </citation>
    <scope>NUCLEOTIDE SEQUENCE [LARGE SCALE GENOMIC DNA]</scope>
    <source>
        <strain evidence="3">RMSCC 3488</strain>
    </source>
</reference>
<organism evidence="2 3">
    <name type="scientific">Coccidioides posadasii RMSCC 3488</name>
    <dbReference type="NCBI Taxonomy" id="454284"/>
    <lineage>
        <taxon>Eukaryota</taxon>
        <taxon>Fungi</taxon>
        <taxon>Dikarya</taxon>
        <taxon>Ascomycota</taxon>
        <taxon>Pezizomycotina</taxon>
        <taxon>Eurotiomycetes</taxon>
        <taxon>Eurotiomycetidae</taxon>
        <taxon>Onygenales</taxon>
        <taxon>Onygenaceae</taxon>
        <taxon>Coccidioides</taxon>
    </lineage>
</organism>
<proteinExistence type="predicted"/>
<dbReference type="EMBL" id="DS268112">
    <property type="protein sequence ID" value="KMM71019.1"/>
    <property type="molecule type" value="Genomic_DNA"/>
</dbReference>
<sequence>MTVDLIQGIKDAAMSRFDPPEWGYPAVTIPTTVVPGGGRAKWAAELPKRNGPHPTRTGSIGENRPCGGKKSFKDTKYASRARGPHPRRKLKEVGFELRHGGLLGFGGISAEHSVSPHETPPK</sequence>
<evidence type="ECO:0000313" key="2">
    <source>
        <dbReference type="EMBL" id="KMM71019.1"/>
    </source>
</evidence>
<reference evidence="3" key="3">
    <citation type="journal article" date="2010" name="Genome Res.">
        <title>Population genomic sequencing of Coccidioides fungi reveals recent hybridization and transposon control.</title>
        <authorList>
            <person name="Neafsey D.E."/>
            <person name="Barker B.M."/>
            <person name="Sharpton T.J."/>
            <person name="Stajich J.E."/>
            <person name="Park D.J."/>
            <person name="Whiston E."/>
            <person name="Hung C.-Y."/>
            <person name="McMahan C."/>
            <person name="White J."/>
            <person name="Sykes S."/>
            <person name="Heiman D."/>
            <person name="Young S."/>
            <person name="Zeng Q."/>
            <person name="Abouelleil A."/>
            <person name="Aftuck L."/>
            <person name="Bessette D."/>
            <person name="Brown A."/>
            <person name="FitzGerald M."/>
            <person name="Lui A."/>
            <person name="Macdonald J.P."/>
            <person name="Priest M."/>
            <person name="Orbach M.J."/>
            <person name="Galgiani J.N."/>
            <person name="Kirkland T.N."/>
            <person name="Cole G.T."/>
            <person name="Birren B.W."/>
            <person name="Henn M.R."/>
            <person name="Taylor J.W."/>
            <person name="Rounsley S.D."/>
        </authorList>
    </citation>
    <scope>NUCLEOTIDE SEQUENCE [LARGE SCALE GENOMIC DNA]</scope>
    <source>
        <strain evidence="3">RMSCC 3488</strain>
    </source>
</reference>
<evidence type="ECO:0000313" key="3">
    <source>
        <dbReference type="Proteomes" id="UP000054567"/>
    </source>
</evidence>
<reference evidence="2 3" key="1">
    <citation type="submission" date="2007-06" db="EMBL/GenBank/DDBJ databases">
        <title>The Genome Sequence of Coccidioides posadasii RMSCC_3488.</title>
        <authorList>
            <consortium name="Coccidioides Genome Resources Consortium"/>
            <consortium name="The Broad Institute Genome Sequencing Platform"/>
            <person name="Henn M.R."/>
            <person name="Sykes S."/>
            <person name="Young S."/>
            <person name="Jaffe D."/>
            <person name="Berlin A."/>
            <person name="Alvarez P."/>
            <person name="Butler J."/>
            <person name="Gnerre S."/>
            <person name="Grabherr M."/>
            <person name="Mauceli E."/>
            <person name="Brockman W."/>
            <person name="Kodira C."/>
            <person name="Alvarado L."/>
            <person name="Zeng Q."/>
            <person name="Crawford M."/>
            <person name="Antoine C."/>
            <person name="Devon K."/>
            <person name="Galgiani J."/>
            <person name="Orsborn K."/>
            <person name="Lewis M.L."/>
            <person name="Nusbaum C."/>
            <person name="Galagan J."/>
            <person name="Birren B."/>
        </authorList>
    </citation>
    <scope>NUCLEOTIDE SEQUENCE [LARGE SCALE GENOMIC DNA]</scope>
    <source>
        <strain evidence="2 3">RMSCC 3488</strain>
    </source>
</reference>
<dbReference type="AlphaFoldDB" id="A0A0J6FPW7"/>
<evidence type="ECO:0000256" key="1">
    <source>
        <dbReference type="SAM" id="MobiDB-lite"/>
    </source>
</evidence>